<dbReference type="InterPro" id="IPR011009">
    <property type="entry name" value="Kinase-like_dom_sf"/>
</dbReference>
<reference evidence="7 8" key="1">
    <citation type="submission" date="2018-06" db="EMBL/GenBank/DDBJ databases">
        <title>Comparative genomics reveals the genomic features of Rhizophagus irregularis, R. cerebriforme, R. diaphanum and Gigaspora rosea, and their symbiotic lifestyle signature.</title>
        <authorList>
            <person name="Morin E."/>
            <person name="San Clemente H."/>
            <person name="Chen E.C.H."/>
            <person name="De La Providencia I."/>
            <person name="Hainaut M."/>
            <person name="Kuo A."/>
            <person name="Kohler A."/>
            <person name="Murat C."/>
            <person name="Tang N."/>
            <person name="Roy S."/>
            <person name="Loubradou J."/>
            <person name="Henrissat B."/>
            <person name="Grigoriev I.V."/>
            <person name="Corradi N."/>
            <person name="Roux C."/>
            <person name="Martin F.M."/>
        </authorList>
    </citation>
    <scope>NUCLEOTIDE SEQUENCE [LARGE SCALE GENOMIC DNA]</scope>
    <source>
        <strain evidence="7 8">DAOM 227022</strain>
    </source>
</reference>
<proteinExistence type="predicted"/>
<dbReference type="PRINTS" id="PR00109">
    <property type="entry name" value="TYRKINASE"/>
</dbReference>
<dbReference type="OrthoDB" id="10261027at2759"/>
<dbReference type="InterPro" id="IPR017441">
    <property type="entry name" value="Protein_kinase_ATP_BS"/>
</dbReference>
<dbReference type="STRING" id="658196.A0A397T2K9"/>
<keyword evidence="3 7" id="KW-0418">Kinase</keyword>
<dbReference type="PROSITE" id="PS00107">
    <property type="entry name" value="PROTEIN_KINASE_ATP"/>
    <property type="match status" value="1"/>
</dbReference>
<dbReference type="InterPro" id="IPR051681">
    <property type="entry name" value="Ser/Thr_Kinases-Pseudokinases"/>
</dbReference>
<feature type="binding site" evidence="5">
    <location>
        <position position="66"/>
    </location>
    <ligand>
        <name>ATP</name>
        <dbReference type="ChEBI" id="CHEBI:30616"/>
    </ligand>
</feature>
<evidence type="ECO:0000313" key="8">
    <source>
        <dbReference type="Proteomes" id="UP000265703"/>
    </source>
</evidence>
<keyword evidence="1" id="KW-0808">Transferase</keyword>
<evidence type="ECO:0000256" key="5">
    <source>
        <dbReference type="PROSITE-ProRule" id="PRU10141"/>
    </source>
</evidence>
<protein>
    <submittedName>
        <fullName evidence="7">Kinase-like domain-containing protein</fullName>
    </submittedName>
</protein>
<evidence type="ECO:0000256" key="3">
    <source>
        <dbReference type="ARBA" id="ARBA00022777"/>
    </source>
</evidence>
<evidence type="ECO:0000256" key="1">
    <source>
        <dbReference type="ARBA" id="ARBA00022679"/>
    </source>
</evidence>
<evidence type="ECO:0000259" key="6">
    <source>
        <dbReference type="PROSITE" id="PS50011"/>
    </source>
</evidence>
<dbReference type="PANTHER" id="PTHR44329">
    <property type="entry name" value="SERINE/THREONINE-PROTEIN KINASE TNNI3K-RELATED"/>
    <property type="match status" value="1"/>
</dbReference>
<dbReference type="PIRSF" id="PIRSF000654">
    <property type="entry name" value="Integrin-linked_kinase"/>
    <property type="match status" value="1"/>
</dbReference>
<gene>
    <name evidence="7" type="ORF">C1645_874573</name>
</gene>
<keyword evidence="8" id="KW-1185">Reference proteome</keyword>
<evidence type="ECO:0000256" key="2">
    <source>
        <dbReference type="ARBA" id="ARBA00022741"/>
    </source>
</evidence>
<dbReference type="Proteomes" id="UP000265703">
    <property type="component" value="Unassembled WGS sequence"/>
</dbReference>
<dbReference type="PANTHER" id="PTHR44329:SF288">
    <property type="entry name" value="MITOGEN-ACTIVATED PROTEIN KINASE KINASE KINASE 20"/>
    <property type="match status" value="1"/>
</dbReference>
<dbReference type="Pfam" id="PF00069">
    <property type="entry name" value="Pkinase"/>
    <property type="match status" value="1"/>
</dbReference>
<name>A0A397T2K9_9GLOM</name>
<feature type="domain" description="Protein kinase" evidence="6">
    <location>
        <begin position="37"/>
        <end position="288"/>
    </location>
</feature>
<dbReference type="InterPro" id="IPR000719">
    <property type="entry name" value="Prot_kinase_dom"/>
</dbReference>
<dbReference type="SUPFAM" id="SSF56112">
    <property type="entry name" value="Protein kinase-like (PK-like)"/>
    <property type="match status" value="1"/>
</dbReference>
<keyword evidence="4 5" id="KW-0067">ATP-binding</keyword>
<accession>A0A397T2K9</accession>
<sequence length="288" mass="33432">MSNNAEFKVTKNLNEGINWIENAISNEFIKHYEFENFYNLTEIGSGGFGIVYRANLKNSYKCFALKSFINFDNGTVKEIIHEIKLQRKVDFHDNVISFYGVTSNLENQRKKYLLVLEYADSGSLRNYLKENFENLTWNDKFNLAFQLAYAVSCLHNEGIVHRDLHSKNVLVHQNTIKLADFGLSRRIDEVSNSRSRVFGMVAYVDPKLFNRTRNINNQLQVYSLNKKNDVYSIGVLLWEISSGRPPFCNEPYDLGLVMEILQGLRETPTPNTPEDYVKIYTGKYNFNL</sequence>
<dbReference type="PROSITE" id="PS50011">
    <property type="entry name" value="PROTEIN_KINASE_DOM"/>
    <property type="match status" value="1"/>
</dbReference>
<dbReference type="AlphaFoldDB" id="A0A397T2K9"/>
<dbReference type="GO" id="GO:0005524">
    <property type="term" value="F:ATP binding"/>
    <property type="evidence" value="ECO:0007669"/>
    <property type="project" value="UniProtKB-UniRule"/>
</dbReference>
<evidence type="ECO:0000256" key="4">
    <source>
        <dbReference type="ARBA" id="ARBA00022840"/>
    </source>
</evidence>
<keyword evidence="2 5" id="KW-0547">Nucleotide-binding</keyword>
<evidence type="ECO:0000313" key="7">
    <source>
        <dbReference type="EMBL" id="RIA92700.1"/>
    </source>
</evidence>
<dbReference type="InterPro" id="IPR001245">
    <property type="entry name" value="Ser-Thr/Tyr_kinase_cat_dom"/>
</dbReference>
<comment type="caution">
    <text evidence="7">The sequence shown here is derived from an EMBL/GenBank/DDBJ whole genome shotgun (WGS) entry which is preliminary data.</text>
</comment>
<dbReference type="Gene3D" id="1.10.510.10">
    <property type="entry name" value="Transferase(Phosphotransferase) domain 1"/>
    <property type="match status" value="1"/>
</dbReference>
<dbReference type="EMBL" id="QKYT01000119">
    <property type="protein sequence ID" value="RIA92700.1"/>
    <property type="molecule type" value="Genomic_DNA"/>
</dbReference>
<organism evidence="7 8">
    <name type="scientific">Glomus cerebriforme</name>
    <dbReference type="NCBI Taxonomy" id="658196"/>
    <lineage>
        <taxon>Eukaryota</taxon>
        <taxon>Fungi</taxon>
        <taxon>Fungi incertae sedis</taxon>
        <taxon>Mucoromycota</taxon>
        <taxon>Glomeromycotina</taxon>
        <taxon>Glomeromycetes</taxon>
        <taxon>Glomerales</taxon>
        <taxon>Glomeraceae</taxon>
        <taxon>Glomus</taxon>
    </lineage>
</organism>
<dbReference type="GO" id="GO:0004674">
    <property type="term" value="F:protein serine/threonine kinase activity"/>
    <property type="evidence" value="ECO:0007669"/>
    <property type="project" value="TreeGrafter"/>
</dbReference>